<organism evidence="1 2">
    <name type="scientific">Favolaschia claudopus</name>
    <dbReference type="NCBI Taxonomy" id="2862362"/>
    <lineage>
        <taxon>Eukaryota</taxon>
        <taxon>Fungi</taxon>
        <taxon>Dikarya</taxon>
        <taxon>Basidiomycota</taxon>
        <taxon>Agaricomycotina</taxon>
        <taxon>Agaricomycetes</taxon>
        <taxon>Agaricomycetidae</taxon>
        <taxon>Agaricales</taxon>
        <taxon>Marasmiineae</taxon>
        <taxon>Mycenaceae</taxon>
        <taxon>Favolaschia</taxon>
    </lineage>
</organism>
<dbReference type="AlphaFoldDB" id="A0AAW0AY91"/>
<dbReference type="EMBL" id="JAWWNJ010000046">
    <property type="protein sequence ID" value="KAK7018538.1"/>
    <property type="molecule type" value="Genomic_DNA"/>
</dbReference>
<evidence type="ECO:0000313" key="1">
    <source>
        <dbReference type="EMBL" id="KAK7018538.1"/>
    </source>
</evidence>
<proteinExistence type="predicted"/>
<accession>A0AAW0AY91</accession>
<evidence type="ECO:0000313" key="2">
    <source>
        <dbReference type="Proteomes" id="UP001362999"/>
    </source>
</evidence>
<comment type="caution">
    <text evidence="1">The sequence shown here is derived from an EMBL/GenBank/DDBJ whole genome shotgun (WGS) entry which is preliminary data.</text>
</comment>
<dbReference type="Proteomes" id="UP001362999">
    <property type="component" value="Unassembled WGS sequence"/>
</dbReference>
<gene>
    <name evidence="1" type="ORF">R3P38DRAFT_2784347</name>
</gene>
<name>A0AAW0AY91_9AGAR</name>
<sequence>MGWKTRPELALKWFKFWSLTNFHTGSVKLLPLSITKGQRRRSQRTVVVWSSTGACKAFKGTDYAANSEWLHCKSVISGSQEVCLKDSWVIAKSPVPDEDFTTGRITEILQQTDSSRAIVVIEQYVVQPQRHAKFNMSFVSPHGREETVLLVLKPTDIMFTLNVQHDCSGGTCKASGKRPVLQDRRATQIEELFIEHDLRNSPSYIINTASLHNPHLLRHTLPAALVKPTPLWNDRQALHNLQADPLHDKR</sequence>
<protein>
    <submittedName>
        <fullName evidence="1">Uncharacterized protein</fullName>
    </submittedName>
</protein>
<keyword evidence="2" id="KW-1185">Reference proteome</keyword>
<reference evidence="1 2" key="1">
    <citation type="journal article" date="2024" name="J Genomics">
        <title>Draft genome sequencing and assembly of Favolaschia claudopus CIRM-BRFM 2984 isolated from oak limbs.</title>
        <authorList>
            <person name="Navarro D."/>
            <person name="Drula E."/>
            <person name="Chaduli D."/>
            <person name="Cazenave R."/>
            <person name="Ahrendt S."/>
            <person name="Wang J."/>
            <person name="Lipzen A."/>
            <person name="Daum C."/>
            <person name="Barry K."/>
            <person name="Grigoriev I.V."/>
            <person name="Favel A."/>
            <person name="Rosso M.N."/>
            <person name="Martin F."/>
        </authorList>
    </citation>
    <scope>NUCLEOTIDE SEQUENCE [LARGE SCALE GENOMIC DNA]</scope>
    <source>
        <strain evidence="1 2">CIRM-BRFM 2984</strain>
    </source>
</reference>